<keyword evidence="9" id="KW-1185">Reference proteome</keyword>
<dbReference type="SUPFAM" id="SSF52402">
    <property type="entry name" value="Adenine nucleotide alpha hydrolases-like"/>
    <property type="match status" value="1"/>
</dbReference>
<dbReference type="GO" id="GO:0032267">
    <property type="term" value="F:tRNA(Ile)-lysidine synthase activity"/>
    <property type="evidence" value="ECO:0007669"/>
    <property type="project" value="UniProtKB-EC"/>
</dbReference>
<dbReference type="Gene3D" id="1.20.59.20">
    <property type="match status" value="1"/>
</dbReference>
<reference evidence="8 9" key="1">
    <citation type="journal article" date="2008" name="Proc. Natl. Acad. Sci. U.S.A.">
        <title>Niche adaptation and genome expansion in the chlorophyll d-producing cyanobacterium Acaryochloris marina.</title>
        <authorList>
            <person name="Swingley W.D."/>
            <person name="Chen M."/>
            <person name="Cheung P.C."/>
            <person name="Conrad A.L."/>
            <person name="Dejesa L.C."/>
            <person name="Hao J."/>
            <person name="Honchak B.M."/>
            <person name="Karbach L.E."/>
            <person name="Kurdoglu A."/>
            <person name="Lahiri S."/>
            <person name="Mastrian S.D."/>
            <person name="Miyashita H."/>
            <person name="Page L."/>
            <person name="Ramakrishna P."/>
            <person name="Satoh S."/>
            <person name="Sattley W.M."/>
            <person name="Shimada Y."/>
            <person name="Taylor H.L."/>
            <person name="Tomo T."/>
            <person name="Tsuchiya T."/>
            <person name="Wang Z.T."/>
            <person name="Raymond J."/>
            <person name="Mimuro M."/>
            <person name="Blankenship R.E."/>
            <person name="Touchman J.W."/>
        </authorList>
    </citation>
    <scope>NUCLEOTIDE SEQUENCE [LARGE SCALE GENOMIC DNA]</scope>
    <source>
        <strain evidence="9">MBIC 11017</strain>
    </source>
</reference>
<keyword evidence="3 6" id="KW-0547">Nucleotide-binding</keyword>
<name>B0CBA2_ACAM1</name>
<dbReference type="HAMAP" id="MF_01161">
    <property type="entry name" value="tRNA_Ile_lys_synt"/>
    <property type="match status" value="1"/>
</dbReference>
<feature type="binding site" evidence="6">
    <location>
        <begin position="35"/>
        <end position="40"/>
    </location>
    <ligand>
        <name>ATP</name>
        <dbReference type="ChEBI" id="CHEBI:30616"/>
    </ligand>
</feature>
<evidence type="ECO:0000256" key="4">
    <source>
        <dbReference type="ARBA" id="ARBA00022840"/>
    </source>
</evidence>
<dbReference type="CDD" id="cd01992">
    <property type="entry name" value="TilS_N"/>
    <property type="match status" value="1"/>
</dbReference>
<dbReference type="PANTHER" id="PTHR43033">
    <property type="entry name" value="TRNA(ILE)-LYSIDINE SYNTHASE-RELATED"/>
    <property type="match status" value="1"/>
</dbReference>
<dbReference type="InterPro" id="IPR012795">
    <property type="entry name" value="tRNA_Ile_lys_synt_N"/>
</dbReference>
<dbReference type="SUPFAM" id="SSF82829">
    <property type="entry name" value="MesJ substrate recognition domain-like"/>
    <property type="match status" value="1"/>
</dbReference>
<dbReference type="InterPro" id="IPR012094">
    <property type="entry name" value="tRNA_Ile_lys_synt"/>
</dbReference>
<dbReference type="GO" id="GO:0005524">
    <property type="term" value="F:ATP binding"/>
    <property type="evidence" value="ECO:0007669"/>
    <property type="project" value="UniProtKB-UniRule"/>
</dbReference>
<comment type="catalytic activity">
    <reaction evidence="5 6">
        <text>cytidine(34) in tRNA(Ile2) + L-lysine + ATP = lysidine(34) in tRNA(Ile2) + AMP + diphosphate + H(+)</text>
        <dbReference type="Rhea" id="RHEA:43744"/>
        <dbReference type="Rhea" id="RHEA-COMP:10625"/>
        <dbReference type="Rhea" id="RHEA-COMP:10670"/>
        <dbReference type="ChEBI" id="CHEBI:15378"/>
        <dbReference type="ChEBI" id="CHEBI:30616"/>
        <dbReference type="ChEBI" id="CHEBI:32551"/>
        <dbReference type="ChEBI" id="CHEBI:33019"/>
        <dbReference type="ChEBI" id="CHEBI:82748"/>
        <dbReference type="ChEBI" id="CHEBI:83665"/>
        <dbReference type="ChEBI" id="CHEBI:456215"/>
        <dbReference type="EC" id="6.3.4.19"/>
    </reaction>
</comment>
<evidence type="ECO:0000259" key="7">
    <source>
        <dbReference type="Pfam" id="PF01171"/>
    </source>
</evidence>
<dbReference type="KEGG" id="amr:AM1_1720"/>
<accession>B0CBA2</accession>
<dbReference type="RefSeq" id="WP_012162258.1">
    <property type="nucleotide sequence ID" value="NC_009925.1"/>
</dbReference>
<comment type="domain">
    <text evidence="6">The N-terminal region contains the highly conserved SGGXDS motif, predicted to be a P-loop motif involved in ATP binding.</text>
</comment>
<comment type="similarity">
    <text evidence="6">Belongs to the tRNA(Ile)-lysidine synthase family.</text>
</comment>
<dbReference type="InterPro" id="IPR014729">
    <property type="entry name" value="Rossmann-like_a/b/a_fold"/>
</dbReference>
<dbReference type="eggNOG" id="COG0037">
    <property type="taxonomic scope" value="Bacteria"/>
</dbReference>
<dbReference type="GO" id="GO:0005737">
    <property type="term" value="C:cytoplasm"/>
    <property type="evidence" value="ECO:0007669"/>
    <property type="project" value="UniProtKB-SubCell"/>
</dbReference>
<evidence type="ECO:0000256" key="1">
    <source>
        <dbReference type="ARBA" id="ARBA00022598"/>
    </source>
</evidence>
<dbReference type="HOGENOM" id="CLU_018869_0_0_3"/>
<keyword evidence="4 6" id="KW-0067">ATP-binding</keyword>
<keyword evidence="6" id="KW-0963">Cytoplasm</keyword>
<dbReference type="Proteomes" id="UP000000268">
    <property type="component" value="Chromosome"/>
</dbReference>
<dbReference type="Gene3D" id="3.40.50.620">
    <property type="entry name" value="HUPs"/>
    <property type="match status" value="1"/>
</dbReference>
<dbReference type="EMBL" id="CP000828">
    <property type="protein sequence ID" value="ABW26741.1"/>
    <property type="molecule type" value="Genomic_DNA"/>
</dbReference>
<dbReference type="STRING" id="329726.AM1_1720"/>
<dbReference type="Pfam" id="PF01171">
    <property type="entry name" value="ATP_bind_3"/>
    <property type="match status" value="1"/>
</dbReference>
<protein>
    <recommendedName>
        <fullName evidence="6">tRNA(Ile)-lysidine synthase</fullName>
        <ecNumber evidence="6">6.3.4.19</ecNumber>
    </recommendedName>
    <alternativeName>
        <fullName evidence="6">tRNA(Ile)-2-lysyl-cytidine synthase</fullName>
    </alternativeName>
    <alternativeName>
        <fullName evidence="6">tRNA(Ile)-lysidine synthetase</fullName>
    </alternativeName>
</protein>
<evidence type="ECO:0000256" key="5">
    <source>
        <dbReference type="ARBA" id="ARBA00048539"/>
    </source>
</evidence>
<sequence>MINSPPWTPLHAHLHHILKVRQLLPIQQRILIALSGGQDSFCLLQLLVDLQPKWGWQLAIAHGDHRWPLDSDANAHHVTQIARQYQLPYFLRQATTELRSEAAGRQWRYQILTEIAEQEAYPLVVSAHTASDRAETLLYNLIRGSGTDGLQALSWQRPLSDRVQLVRPLLDVARAQTGDFCRHRNLPIWQDAMNQNLVYRRNRIRLEVLPHLKTHFNPQVETTLAHTAEILQGDVDFLEAETQKLLAIALPSPPPVLSETEQYWGYINRDALQSAPLALQRRALRHFLRQAIDVSANFQQIEKLMALVKAPNHSRTDPFKKQWVAEVIKPWIVIRSLS</sequence>
<comment type="subcellular location">
    <subcellularLocation>
        <location evidence="6">Cytoplasm</location>
    </subcellularLocation>
</comment>
<dbReference type="InterPro" id="IPR011063">
    <property type="entry name" value="TilS/TtcA_N"/>
</dbReference>
<keyword evidence="1 6" id="KW-0436">Ligase</keyword>
<evidence type="ECO:0000256" key="6">
    <source>
        <dbReference type="HAMAP-Rule" id="MF_01161"/>
    </source>
</evidence>
<dbReference type="GO" id="GO:0006400">
    <property type="term" value="P:tRNA modification"/>
    <property type="evidence" value="ECO:0007669"/>
    <property type="project" value="UniProtKB-UniRule"/>
</dbReference>
<comment type="function">
    <text evidence="6">Ligates lysine onto the cytidine present at position 34 of the AUA codon-specific tRNA(Ile) that contains the anticodon CAU, in an ATP-dependent manner. Cytidine is converted to lysidine, thus changing the amino acid specificity of the tRNA from methionine to isoleucine.</text>
</comment>
<dbReference type="NCBIfam" id="TIGR02432">
    <property type="entry name" value="lysidine_TilS_N"/>
    <property type="match status" value="1"/>
</dbReference>
<organism evidence="8 9">
    <name type="scientific">Acaryochloris marina (strain MBIC 11017)</name>
    <dbReference type="NCBI Taxonomy" id="329726"/>
    <lineage>
        <taxon>Bacteria</taxon>
        <taxon>Bacillati</taxon>
        <taxon>Cyanobacteriota</taxon>
        <taxon>Cyanophyceae</taxon>
        <taxon>Acaryochloridales</taxon>
        <taxon>Acaryochloridaceae</taxon>
        <taxon>Acaryochloris</taxon>
    </lineage>
</organism>
<evidence type="ECO:0000256" key="2">
    <source>
        <dbReference type="ARBA" id="ARBA00022694"/>
    </source>
</evidence>
<evidence type="ECO:0000256" key="3">
    <source>
        <dbReference type="ARBA" id="ARBA00022741"/>
    </source>
</evidence>
<dbReference type="EC" id="6.3.4.19" evidence="6"/>
<dbReference type="PANTHER" id="PTHR43033:SF1">
    <property type="entry name" value="TRNA(ILE)-LYSIDINE SYNTHASE-RELATED"/>
    <property type="match status" value="1"/>
</dbReference>
<feature type="domain" description="tRNA(Ile)-lysidine/2-thiocytidine synthase N-terminal" evidence="7">
    <location>
        <begin position="30"/>
        <end position="206"/>
    </location>
</feature>
<dbReference type="AlphaFoldDB" id="B0CBA2"/>
<evidence type="ECO:0000313" key="9">
    <source>
        <dbReference type="Proteomes" id="UP000000268"/>
    </source>
</evidence>
<keyword evidence="2 6" id="KW-0819">tRNA processing</keyword>
<evidence type="ECO:0000313" key="8">
    <source>
        <dbReference type="EMBL" id="ABW26741.1"/>
    </source>
</evidence>
<gene>
    <name evidence="6 8" type="primary">tilS</name>
    <name evidence="8" type="ordered locus">AM1_1720</name>
</gene>
<proteinExistence type="inferred from homology"/>